<proteinExistence type="predicted"/>
<dbReference type="KEGG" id="scya:EJ357_24870"/>
<dbReference type="OrthoDB" id="4334570at2"/>
<dbReference type="Proteomes" id="UP000280298">
    <property type="component" value="Chromosome"/>
</dbReference>
<keyword evidence="2" id="KW-1185">Reference proteome</keyword>
<sequence>MAAGAVGTGLIRATKVRYTLISGRVVHDAESRTGRARTEAAQHIGAHSAGRAAGGSCCQGC</sequence>
<organism evidence="1 2">
    <name type="scientific">Streptomyces cyaneochromogenes</name>
    <dbReference type="NCBI Taxonomy" id="2496836"/>
    <lineage>
        <taxon>Bacteria</taxon>
        <taxon>Bacillati</taxon>
        <taxon>Actinomycetota</taxon>
        <taxon>Actinomycetes</taxon>
        <taxon>Kitasatosporales</taxon>
        <taxon>Streptomycetaceae</taxon>
        <taxon>Streptomyces</taxon>
    </lineage>
</organism>
<evidence type="ECO:0000313" key="2">
    <source>
        <dbReference type="Proteomes" id="UP000280298"/>
    </source>
</evidence>
<protein>
    <submittedName>
        <fullName evidence="1">Uncharacterized protein</fullName>
    </submittedName>
</protein>
<dbReference type="AlphaFoldDB" id="A0A3S9MAV4"/>
<dbReference type="EMBL" id="CP034539">
    <property type="protein sequence ID" value="AZQ36290.1"/>
    <property type="molecule type" value="Genomic_DNA"/>
</dbReference>
<reference evidence="1 2" key="1">
    <citation type="journal article" date="2019" name="Int. J. Syst. Evol. Microbiol.">
        <title>Streptomyces cyaneochromogenes sp. nov., a blue pigment-producing actinomycete from manganese-contaminated soil.</title>
        <authorList>
            <person name="Tang X."/>
            <person name="Zhao J."/>
            <person name="Li K."/>
            <person name="Chen Z."/>
            <person name="Sun Y."/>
            <person name="Gao J."/>
        </authorList>
    </citation>
    <scope>NUCLEOTIDE SEQUENCE [LARGE SCALE GENOMIC DNA]</scope>
    <source>
        <strain evidence="1 2">MK-45</strain>
    </source>
</reference>
<gene>
    <name evidence="1" type="ORF">EJ357_24870</name>
</gene>
<evidence type="ECO:0000313" key="1">
    <source>
        <dbReference type="EMBL" id="AZQ36290.1"/>
    </source>
</evidence>
<accession>A0A3S9MAV4</accession>
<name>A0A3S9MAV4_9ACTN</name>